<gene>
    <name evidence="1" type="ORF">MML48_9g00018877</name>
</gene>
<protein>
    <submittedName>
        <fullName evidence="1">N-acetylgalactosaminyltransferase</fullName>
    </submittedName>
</protein>
<dbReference type="EMBL" id="CM043023">
    <property type="protein sequence ID" value="KAI4454706.1"/>
    <property type="molecule type" value="Genomic_DNA"/>
</dbReference>
<comment type="caution">
    <text evidence="1">The sequence shown here is derived from an EMBL/GenBank/DDBJ whole genome shotgun (WGS) entry which is preliminary data.</text>
</comment>
<accession>A0ACB9SHR9</accession>
<organism evidence="1 2">
    <name type="scientific">Holotrichia oblita</name>
    <name type="common">Chafer beetle</name>
    <dbReference type="NCBI Taxonomy" id="644536"/>
    <lineage>
        <taxon>Eukaryota</taxon>
        <taxon>Metazoa</taxon>
        <taxon>Ecdysozoa</taxon>
        <taxon>Arthropoda</taxon>
        <taxon>Hexapoda</taxon>
        <taxon>Insecta</taxon>
        <taxon>Pterygota</taxon>
        <taxon>Neoptera</taxon>
        <taxon>Endopterygota</taxon>
        <taxon>Coleoptera</taxon>
        <taxon>Polyphaga</taxon>
        <taxon>Scarabaeiformia</taxon>
        <taxon>Scarabaeidae</taxon>
        <taxon>Melolonthinae</taxon>
        <taxon>Holotrichia</taxon>
    </lineage>
</organism>
<evidence type="ECO:0000313" key="2">
    <source>
        <dbReference type="Proteomes" id="UP001056778"/>
    </source>
</evidence>
<keyword evidence="2" id="KW-1185">Reference proteome</keyword>
<reference evidence="1" key="1">
    <citation type="submission" date="2022-04" db="EMBL/GenBank/DDBJ databases">
        <title>Chromosome-scale genome assembly of Holotrichia oblita Faldermann.</title>
        <authorList>
            <person name="Rongchong L."/>
        </authorList>
    </citation>
    <scope>NUCLEOTIDE SEQUENCE</scope>
    <source>
        <strain evidence="1">81SQS9</strain>
    </source>
</reference>
<evidence type="ECO:0000313" key="1">
    <source>
        <dbReference type="EMBL" id="KAI4454706.1"/>
    </source>
</evidence>
<sequence length="565" mass="65512">MKVRFMKRTRIKSVIILIILAAFVIYLKFLHDNQANKIIYPQDIQVFEDKIRIYESRIIPNLGNNGEPAFLDGDDKEKGDNAVKLVALNTVLSDRMPLNRSLQDNRHKKCKDFTYNPTLKASVILIFYNEILSVILRTVWSVILKSPSHLLKEIILVDDSSTAEDVKGILEHYINTRLSKYDVKLIRLKHRMGLIRARLQGARIATGNVMVFLDAHCEANEGWLEPLLARIEQERTAVLVPIIDVIEANTLAYATNGDSFEVGGFSWSGHFTWIKIQDEEAKEHLAPVKSPTMAGGLFAIDREYFWEVGSYDEQMDGWGGENLEMSFRIWQCGGRLETIPCSRVGHIFRAFHPYHFPDNKDTHGINTARLAHVWMDDYKRLFFLYQPALEHNPVIGDLTHRKQLRNKLHCKSFKWYLDNVYPEKFIPDENYFAYGQIRNKYNMCLDDLQLSDGKVGPLGLYPCHNFMAMSQLFTLSSKGELRKEAFCSEATSNLNVQLTECHSHHREQYWLYFSRNKTLYNPSFRKCLSSEGVKDSKGLILDFCKIIDHQQWKFTKVNYTAFRET</sequence>
<proteinExistence type="predicted"/>
<dbReference type="Proteomes" id="UP001056778">
    <property type="component" value="Chromosome 9"/>
</dbReference>
<name>A0ACB9SHR9_HOLOL</name>